<proteinExistence type="predicted"/>
<name>A0A212KXQ6_9BACT</name>
<dbReference type="PANTHER" id="PTHR31302">
    <property type="entry name" value="TRANSMEMBRANE PROTEIN WITH METALLOPHOSPHOESTERASE DOMAIN-RELATED"/>
    <property type="match status" value="1"/>
</dbReference>
<evidence type="ECO:0000259" key="2">
    <source>
        <dbReference type="Pfam" id="PF00149"/>
    </source>
</evidence>
<keyword evidence="1" id="KW-1133">Transmembrane helix</keyword>
<feature type="domain" description="Calcineurin-like phosphoesterase" evidence="2">
    <location>
        <begin position="155"/>
        <end position="322"/>
    </location>
</feature>
<keyword evidence="1" id="KW-0812">Transmembrane</keyword>
<dbReference type="GO" id="GO:0016787">
    <property type="term" value="F:hydrolase activity"/>
    <property type="evidence" value="ECO:0007669"/>
    <property type="project" value="InterPro"/>
</dbReference>
<feature type="transmembrane region" description="Helical" evidence="1">
    <location>
        <begin position="104"/>
        <end position="123"/>
    </location>
</feature>
<protein>
    <submittedName>
        <fullName evidence="3">Putative Metallophosphoesterase</fullName>
    </submittedName>
</protein>
<feature type="transmembrane region" description="Helical" evidence="1">
    <location>
        <begin position="33"/>
        <end position="52"/>
    </location>
</feature>
<keyword evidence="1" id="KW-0472">Membrane</keyword>
<accession>A0A212KXQ6</accession>
<dbReference type="InterPro" id="IPR051158">
    <property type="entry name" value="Metallophosphoesterase_sf"/>
</dbReference>
<reference evidence="3" key="1">
    <citation type="submission" date="2016-08" db="EMBL/GenBank/DDBJ databases">
        <authorList>
            <person name="Seilhamer J.J."/>
        </authorList>
    </citation>
    <scope>NUCLEOTIDE SEQUENCE</scope>
    <source>
        <strain evidence="3">86-1</strain>
    </source>
</reference>
<dbReference type="EMBL" id="FMJC01000001">
    <property type="protein sequence ID" value="SCM70036.1"/>
    <property type="molecule type" value="Genomic_DNA"/>
</dbReference>
<evidence type="ECO:0000256" key="1">
    <source>
        <dbReference type="SAM" id="Phobius"/>
    </source>
</evidence>
<dbReference type="InterPro" id="IPR004843">
    <property type="entry name" value="Calcineurin-like_PHP"/>
</dbReference>
<evidence type="ECO:0000313" key="3">
    <source>
        <dbReference type="EMBL" id="SCM70036.1"/>
    </source>
</evidence>
<feature type="transmembrane region" description="Helical" evidence="1">
    <location>
        <begin position="64"/>
        <end position="84"/>
    </location>
</feature>
<dbReference type="Gene3D" id="3.60.21.10">
    <property type="match status" value="1"/>
</dbReference>
<dbReference type="Pfam" id="PF00149">
    <property type="entry name" value="Metallophos"/>
    <property type="match status" value="1"/>
</dbReference>
<dbReference type="AlphaFoldDB" id="A0A212KXQ6"/>
<dbReference type="RefSeq" id="WP_179981557.1">
    <property type="nucleotide sequence ID" value="NZ_LT608333.1"/>
</dbReference>
<organism evidence="3">
    <name type="scientific">uncultured Desulfovibrio sp</name>
    <dbReference type="NCBI Taxonomy" id="167968"/>
    <lineage>
        <taxon>Bacteria</taxon>
        <taxon>Pseudomonadati</taxon>
        <taxon>Thermodesulfobacteriota</taxon>
        <taxon>Desulfovibrionia</taxon>
        <taxon>Desulfovibrionales</taxon>
        <taxon>Desulfovibrionaceae</taxon>
        <taxon>Desulfovibrio</taxon>
        <taxon>environmental samples</taxon>
    </lineage>
</organism>
<dbReference type="PANTHER" id="PTHR31302:SF0">
    <property type="entry name" value="TRANSMEMBRANE PROTEIN WITH METALLOPHOSPHOESTERASE DOMAIN"/>
    <property type="match status" value="1"/>
</dbReference>
<gene>
    <name evidence="3" type="ORF">KL86DES1_10147</name>
</gene>
<dbReference type="InterPro" id="IPR029052">
    <property type="entry name" value="Metallo-depent_PP-like"/>
</dbReference>
<dbReference type="SUPFAM" id="SSF56300">
    <property type="entry name" value="Metallo-dependent phosphatases"/>
    <property type="match status" value="1"/>
</dbReference>
<sequence length="383" mass="42324">MIKFFVVTGFALVLANGWVTWWLWRALDHTGWLRPALCLTVAVLGASFPLLYKLGGDSAPEVWLLRAGAFWLGMLFYVFCLVLLMDIWGLASRLWAVPPTTPRWGATLMVVGLPLVIGCASWLNAACPVVRQYDLTIHTSNAVSRQYTHSPLVLGVLADMHLGRIITAPRLVRAMDLLAPYKPDAILYVGDILDDHVLVDVEAMAAALARIQPRLGHWAVPGNHEYISGPIDDSLDILRRSGMRVLRDQWHVLDNAFVLAGRDDISGHMFSGSPRKSLKEILADLPPEHGDLPLFVMDHQPSSLDEARTAGAVLELSGHTHYGQLWPFHWVVENLYENPLGLLIKNGLHSVVSAGTGTWGPPMRNTSRAEVLVVKVHFTPTAN</sequence>